<accession>A0ACC1BKQ5</accession>
<evidence type="ECO:0000313" key="1">
    <source>
        <dbReference type="EMBL" id="KAJ0099551.1"/>
    </source>
</evidence>
<name>A0ACC1BKQ5_9ROSI</name>
<reference evidence="2" key="1">
    <citation type="journal article" date="2023" name="G3 (Bethesda)">
        <title>Genome assembly and association tests identify interacting loci associated with vigor, precocity, and sex in interspecific pistachio rootstocks.</title>
        <authorList>
            <person name="Palmer W."/>
            <person name="Jacygrad E."/>
            <person name="Sagayaradj S."/>
            <person name="Cavanaugh K."/>
            <person name="Han R."/>
            <person name="Bertier L."/>
            <person name="Beede B."/>
            <person name="Kafkas S."/>
            <person name="Golino D."/>
            <person name="Preece J."/>
            <person name="Michelmore R."/>
        </authorList>
    </citation>
    <scope>NUCLEOTIDE SEQUENCE [LARGE SCALE GENOMIC DNA]</scope>
</reference>
<sequence length="146" mass="16792">MILQMTLSVSTPSLLSSSRLNPLIFSRRRHSFRLSQWHFNVIKPRFFAVAAAENGGLPKSFDFTSEERIYNWWESQGYFKPNCEREGDPFVISMPPPNVTGSLHMGHAMFVTLEDHPMVYFMKVASLILPTVATSFWYAVKWSLLS</sequence>
<comment type="caution">
    <text evidence="1">The sequence shown here is derived from an EMBL/GenBank/DDBJ whole genome shotgun (WGS) entry which is preliminary data.</text>
</comment>
<keyword evidence="2" id="KW-1185">Reference proteome</keyword>
<dbReference type="Proteomes" id="UP001164250">
    <property type="component" value="Chromosome 4"/>
</dbReference>
<gene>
    <name evidence="1" type="ORF">Patl1_21266</name>
</gene>
<proteinExistence type="predicted"/>
<organism evidence="1 2">
    <name type="scientific">Pistacia atlantica</name>
    <dbReference type="NCBI Taxonomy" id="434234"/>
    <lineage>
        <taxon>Eukaryota</taxon>
        <taxon>Viridiplantae</taxon>
        <taxon>Streptophyta</taxon>
        <taxon>Embryophyta</taxon>
        <taxon>Tracheophyta</taxon>
        <taxon>Spermatophyta</taxon>
        <taxon>Magnoliopsida</taxon>
        <taxon>eudicotyledons</taxon>
        <taxon>Gunneridae</taxon>
        <taxon>Pentapetalae</taxon>
        <taxon>rosids</taxon>
        <taxon>malvids</taxon>
        <taxon>Sapindales</taxon>
        <taxon>Anacardiaceae</taxon>
        <taxon>Pistacia</taxon>
    </lineage>
</organism>
<protein>
    <submittedName>
        <fullName evidence="1">Uncharacterized protein</fullName>
    </submittedName>
</protein>
<dbReference type="EMBL" id="CM047900">
    <property type="protein sequence ID" value="KAJ0099551.1"/>
    <property type="molecule type" value="Genomic_DNA"/>
</dbReference>
<evidence type="ECO:0000313" key="2">
    <source>
        <dbReference type="Proteomes" id="UP001164250"/>
    </source>
</evidence>